<dbReference type="PANTHER" id="PTHR24043">
    <property type="entry name" value="SCAVENGER RECEPTOR CLASS F"/>
    <property type="match status" value="1"/>
</dbReference>
<keyword evidence="1" id="KW-0245">EGF-like domain</keyword>
<dbReference type="Gene3D" id="2.170.300.10">
    <property type="entry name" value="Tie2 ligand-binding domain superfamily"/>
    <property type="match status" value="1"/>
</dbReference>
<evidence type="ECO:0000256" key="1">
    <source>
        <dbReference type="ARBA" id="ARBA00022536"/>
    </source>
</evidence>
<proteinExistence type="predicted"/>
<accession>A0A7M5XIB2</accession>
<dbReference type="OrthoDB" id="409374at2759"/>
<evidence type="ECO:0000313" key="5">
    <source>
        <dbReference type="Proteomes" id="UP000594262"/>
    </source>
</evidence>
<evidence type="ECO:0000313" key="4">
    <source>
        <dbReference type="EnsemblMetazoa" id="CLYHEMP023484.1"/>
    </source>
</evidence>
<evidence type="ECO:0000259" key="3">
    <source>
        <dbReference type="PROSITE" id="PS00022"/>
    </source>
</evidence>
<organism evidence="4 5">
    <name type="scientific">Clytia hemisphaerica</name>
    <dbReference type="NCBI Taxonomy" id="252671"/>
    <lineage>
        <taxon>Eukaryota</taxon>
        <taxon>Metazoa</taxon>
        <taxon>Cnidaria</taxon>
        <taxon>Hydrozoa</taxon>
        <taxon>Hydroidolina</taxon>
        <taxon>Leptothecata</taxon>
        <taxon>Obeliida</taxon>
        <taxon>Clytiidae</taxon>
        <taxon>Clytia</taxon>
    </lineage>
</organism>
<reference evidence="4" key="1">
    <citation type="submission" date="2021-01" db="UniProtKB">
        <authorList>
            <consortium name="EnsemblMetazoa"/>
        </authorList>
    </citation>
    <scope>IDENTIFICATION</scope>
</reference>
<dbReference type="GO" id="GO:0005044">
    <property type="term" value="F:scavenger receptor activity"/>
    <property type="evidence" value="ECO:0007669"/>
    <property type="project" value="InterPro"/>
</dbReference>
<feature type="signal peptide" evidence="2">
    <location>
        <begin position="1"/>
        <end position="26"/>
    </location>
</feature>
<dbReference type="AlphaFoldDB" id="A0A7M5XIB2"/>
<dbReference type="InterPro" id="IPR042635">
    <property type="entry name" value="MEGF10/SREC1/2-like"/>
</dbReference>
<dbReference type="EnsemblMetazoa" id="CLYHEMT023484.1">
    <property type="protein sequence ID" value="CLYHEMP023484.1"/>
    <property type="gene ID" value="CLYHEMG023484"/>
</dbReference>
<keyword evidence="2" id="KW-0732">Signal</keyword>
<name>A0A7M5XIB2_9CNID</name>
<feature type="domain" description="EGF-like" evidence="3">
    <location>
        <begin position="150"/>
        <end position="161"/>
    </location>
</feature>
<keyword evidence="5" id="KW-1185">Reference proteome</keyword>
<evidence type="ECO:0000256" key="2">
    <source>
        <dbReference type="SAM" id="SignalP"/>
    </source>
</evidence>
<protein>
    <recommendedName>
        <fullName evidence="3">EGF-like domain-containing protein</fullName>
    </recommendedName>
</protein>
<dbReference type="Proteomes" id="UP000594262">
    <property type="component" value="Unplaced"/>
</dbReference>
<dbReference type="PANTHER" id="PTHR24043:SF8">
    <property type="entry name" value="EGF-LIKE DOMAIN-CONTAINING PROTEIN"/>
    <property type="match status" value="1"/>
</dbReference>
<dbReference type="PROSITE" id="PS00022">
    <property type="entry name" value="EGF_1"/>
    <property type="match status" value="1"/>
</dbReference>
<sequence>WKSIIHNKMRLKVLFILLLAVCLVESWRRRRRRRRRSCSPVNCVRQWNAWTPCTCLGDSSRTSRVTRGASCGGSCANWPQQKRKCRTNENWRCMFPYGYCNPHSTSKCTCLPGRMGKTCGQKCPHNKFGSGCKQTCNCGGAQCDPQTGKCRCNPGRFGKHCHHAYAILPGIQYIRLKGTTPCHAQIKVAFTAQKARNVCPKPSHYAYRCQCGFGSSAYNLFYGQTCQCAQRVPNSGRYRSSWRNRYVTISYCCPR</sequence>
<feature type="chain" id="PRO_5029528463" description="EGF-like domain-containing protein" evidence="2">
    <location>
        <begin position="27"/>
        <end position="255"/>
    </location>
</feature>
<dbReference type="InterPro" id="IPR000742">
    <property type="entry name" value="EGF"/>
</dbReference>